<proteinExistence type="inferred from homology"/>
<feature type="repeat" description="HEAT" evidence="3">
    <location>
        <begin position="2026"/>
        <end position="2065"/>
    </location>
</feature>
<keyword evidence="2" id="KW-0677">Repeat</keyword>
<evidence type="ECO:0000313" key="6">
    <source>
        <dbReference type="EMBL" id="KAK9902017.1"/>
    </source>
</evidence>
<sequence>MERQVTCLDALAWNCAPCRPVVKALSSTLRKAPELRDLYRSLAKSTGSPGLVKALLEYAQEQQDGVAPEEAVFLQILIEQVLSARAPVPAAITKCYRPLLAHITPEAFAGTLLPALQRVVKRLPEVMLPVSEALIGMMTLDLSPHGETLMKDLVQQFRHPKDTIRTSAHACLRTVATKVKDTEALAAMFAVADALLSGKAEGKLRSVQDRAGVVSAVGALSAAPGRSRARTELASSVTNLLCKLYREEVNEVVKLEVVRCLGLWSAALESLPTNVVELLSKGLKEKEILQKAHLSAVLQILHSSHELRSSADELLAPLSKIASDGSVKAAQRAEGVTAALAIALIAGADVKADKSLESFWALFKAPSAALLSTATLARLPATEAAYAAELAEVLLLQNGDSIGQEATRSCARLLVAALLHYHPAVRRVAQKGAAQCVEGSISLADSFVAALQDLLANLPSCPVLLAPATPAADDVGVSSSALTERCQHALMAIAPLPQQHGGVSALPPDVAARFLLAAHHPIMTPAGAHTRPFWLALRRRLGRVGDSLGTAEAVSVLMGSVGVGSASAADRQAANAALGSAMMENADGVHPLVLPHLADLLDRSQHDALPPTHILIFKTPPGQIAIQMDIHSLSMSDTGVPAATGHAAPAAKSAKAAPHVTMNGASSANGRPKPTDKAKGTGAKGAEKKDPAVLKREKQLAEEAEVREEVVTVQQRLELGLDALAGAARGNRGFTADHLEDFLGLVLPLLGSPLVGEGAAFEAVHALAQCLPGALGSHGLAVARALRLVELDKDEETREPDLVKREPLVESIMALSSATEAGSALPTPAYLMLFPILAAVLSFPQRTPLHEDALAALALHVSPGGALPRRATLALLYNVLETLPSFRGEVQPLLDDLCRGLEPKDLPAALQGLMASSADTRAAVLAALPHVPFLASGHCPPSSGADTALFIACHDVDEANAQAARELFAASKLSLPSSFVEPIASALSHQHSDVRSAAAAALSAGIQARPEAVGEAGLADADDDVRGQMVSAGMAIVTEHGANSTSKLLQLFEGYLDAKDVADEESYDRVREGVVVFLGTLAQHLDPAEKKVRNILNTLVDVLRTPSSDVQRAVSDCLVPLMAGLAADREFVDGLIRKVLNLLTKGESYGDRRGAAYGLAGIVKGLGVSAVNGFGVMDALKAALDDQSSPDAREGALFAIESLCEKLGRLFEPYIVQLMGKLLERFGDVSASVRHATKNVARAVMSNLSSQGVKLVLPSLVEGVDSRTWRSKQGSVQMLGAMAYCAPKQLGTALPSIVPKLSEILADPHPKVQSAARQALKEVGSVIRNAEVQELVPALLAAIADPNNKAKPALDTLLVTKFVNTVDAASLALIVPVVHRGLRDRSGDVKKKAARIVGNMCGLINEPKDMAPYVPLLMPELQSALVDPLPEVRATAAKALGSLLKGMGEQHFQGLMPWLLATLKSEKSSVERSGAAQGMAEVLAVLGRDHVEALLPDVLAACTSPSPFVREGNLTLFRFLPHAIPDQFQEHLNEVLPRILDGLADESEGVREAALSAGRTAVELFAQTSLPLLLPAVEAGIINDNWRIRQSSVELLGDLLFKVAGTSGKVHIDGDSDDEGISSEEHGSAIIEALGWERRNEVVASLYMARSDVAYTVRSAALHVWKTIVSNTPRTLGEILPALMKSIIASLASPGEEQQQMAGRCLGELVRKMGERVLGHIIPILQQGMAAQGASTRQGVCYGMKELLDNITRQQLAEHLGALLPTVQVALVDSDPGVRQAAGSAFNILFKGGAGSAVDSVIPALLAGLEGKAHEASQALEGLRVILGVRPQTLGSMVPKLLKPPLHATALRAIGSLSDVAGPSIHPHLGTILPPLLSLASQTGHSQEAEAAREAVQQVSAAVAEDGAYLLIAQLEKGLEDPTRRRAAADTVAQYCSTSKHDFQEHVPSLLTALVGLMMEEDHDTLVACWTALGAVIASIPKELQPSYVRCMREAVQTARDKERRKRRPGPLLLAGFCLPKALQPVLPIYLQGVLQGSSAELRELAAEALGELVDVTSQEALRPFTVQITGPLIRIIGDRFAWQVKAAILHTLGLLIAKAGPGLKPFVPQLQTTFLKCLGDQARQVRQSAAENLGELTKMSMRVDQLAADLTNNAKVAEPALAEAYLTALRGMLSSVGERISPAVLSNTGAALQELMAGAGDDEVLRGAVASCLGVFVKHSSADEVRQVLLKGPLGPPAPSKWDRLGHALTLAAIALNAPERLKEVELTGKAVAAVTRFSRDEGHAVRLASARAAGHLALAELRLQLPQDAALAPLLPVMVALIGTDQSSEVQRQMLLVLRKVAVESADALVPHYTSLIPSLVSLLQQTQGPTKLAGDRTLGRVLQIDQGLEAVHTFLSTPGAGSTAKAYLTEACLRRLSRLPLADEDYDEALL</sequence>
<evidence type="ECO:0000256" key="2">
    <source>
        <dbReference type="ARBA" id="ARBA00022737"/>
    </source>
</evidence>
<dbReference type="PROSITE" id="PS50077">
    <property type="entry name" value="HEAT_REPEAT"/>
    <property type="match status" value="3"/>
</dbReference>
<comment type="similarity">
    <text evidence="1">Belongs to the GCN1 family.</text>
</comment>
<dbReference type="InterPro" id="IPR011989">
    <property type="entry name" value="ARM-like"/>
</dbReference>
<feature type="repeat" description="HEAT" evidence="3">
    <location>
        <begin position="1417"/>
        <end position="1455"/>
    </location>
</feature>
<dbReference type="SUPFAM" id="SSF48371">
    <property type="entry name" value="ARM repeat"/>
    <property type="match status" value="3"/>
</dbReference>
<evidence type="ECO:0000313" key="7">
    <source>
        <dbReference type="Proteomes" id="UP001491310"/>
    </source>
</evidence>
<dbReference type="Gene3D" id="1.25.10.10">
    <property type="entry name" value="Leucine-rich Repeat Variant"/>
    <property type="match status" value="7"/>
</dbReference>
<feature type="compositionally biased region" description="Basic and acidic residues" evidence="4">
    <location>
        <begin position="673"/>
        <end position="694"/>
    </location>
</feature>
<feature type="region of interest" description="Disordered" evidence="4">
    <location>
        <begin position="642"/>
        <end position="694"/>
    </location>
</feature>
<protein>
    <recommendedName>
        <fullName evidence="5">TOG domain-containing protein</fullName>
    </recommendedName>
</protein>
<dbReference type="PANTHER" id="PTHR23346">
    <property type="entry name" value="TRANSLATIONAL ACTIVATOR GCN1-RELATED"/>
    <property type="match status" value="1"/>
</dbReference>
<evidence type="ECO:0000256" key="1">
    <source>
        <dbReference type="ARBA" id="ARBA00007366"/>
    </source>
</evidence>
<dbReference type="SMART" id="SM01349">
    <property type="entry name" value="TOG"/>
    <property type="match status" value="1"/>
</dbReference>
<evidence type="ECO:0000259" key="5">
    <source>
        <dbReference type="SMART" id="SM01349"/>
    </source>
</evidence>
<evidence type="ECO:0000256" key="3">
    <source>
        <dbReference type="PROSITE-ProRule" id="PRU00103"/>
    </source>
</evidence>
<dbReference type="InterPro" id="IPR021133">
    <property type="entry name" value="HEAT_type_2"/>
</dbReference>
<feature type="compositionally biased region" description="Low complexity" evidence="4">
    <location>
        <begin position="642"/>
        <end position="661"/>
    </location>
</feature>
<dbReference type="Pfam" id="PF25786">
    <property type="entry name" value="HEAT_GCN1_C"/>
    <property type="match status" value="1"/>
</dbReference>
<dbReference type="EMBL" id="JALJOT010000016">
    <property type="protein sequence ID" value="KAK9902017.1"/>
    <property type="molecule type" value="Genomic_DNA"/>
</dbReference>
<dbReference type="Pfam" id="PF23271">
    <property type="entry name" value="HEAT_GCN1"/>
    <property type="match status" value="2"/>
</dbReference>
<comment type="caution">
    <text evidence="6">The sequence shown here is derived from an EMBL/GenBank/DDBJ whole genome shotgun (WGS) entry which is preliminary data.</text>
</comment>
<dbReference type="InterPro" id="IPR057546">
    <property type="entry name" value="HEAT_GCN1"/>
</dbReference>
<dbReference type="Pfam" id="PF24993">
    <property type="entry name" value="GNC1_N"/>
    <property type="match status" value="1"/>
</dbReference>
<dbReference type="Pfam" id="PF24987">
    <property type="entry name" value="HEAT_EF3_N"/>
    <property type="match status" value="1"/>
</dbReference>
<gene>
    <name evidence="6" type="ORF">WJX75_001338</name>
</gene>
<keyword evidence="7" id="KW-1185">Reference proteome</keyword>
<evidence type="ECO:0000256" key="4">
    <source>
        <dbReference type="SAM" id="MobiDB-lite"/>
    </source>
</evidence>
<dbReference type="InterPro" id="IPR034085">
    <property type="entry name" value="TOG"/>
</dbReference>
<organism evidence="6 7">
    <name type="scientific">Coccomyxa subellipsoidea</name>
    <dbReference type="NCBI Taxonomy" id="248742"/>
    <lineage>
        <taxon>Eukaryota</taxon>
        <taxon>Viridiplantae</taxon>
        <taxon>Chlorophyta</taxon>
        <taxon>core chlorophytes</taxon>
        <taxon>Trebouxiophyceae</taxon>
        <taxon>Trebouxiophyceae incertae sedis</taxon>
        <taxon>Coccomyxaceae</taxon>
        <taxon>Coccomyxa</taxon>
    </lineage>
</organism>
<dbReference type="Proteomes" id="UP001491310">
    <property type="component" value="Unassembled WGS sequence"/>
</dbReference>
<name>A0ABR2YBX1_9CHLO</name>
<dbReference type="InterPro" id="IPR056810">
    <property type="entry name" value="GNC1-like_N"/>
</dbReference>
<dbReference type="PANTHER" id="PTHR23346:SF7">
    <property type="entry name" value="STALLED RIBOSOME SENSOR GCN1"/>
    <property type="match status" value="1"/>
</dbReference>
<dbReference type="InterPro" id="IPR016024">
    <property type="entry name" value="ARM-type_fold"/>
</dbReference>
<feature type="repeat" description="HEAT" evidence="3">
    <location>
        <begin position="1297"/>
        <end position="1335"/>
    </location>
</feature>
<reference evidence="6 7" key="1">
    <citation type="journal article" date="2024" name="Nat. Commun.">
        <title>Phylogenomics reveals the evolutionary origins of lichenization in chlorophyte algae.</title>
        <authorList>
            <person name="Puginier C."/>
            <person name="Libourel C."/>
            <person name="Otte J."/>
            <person name="Skaloud P."/>
            <person name="Haon M."/>
            <person name="Grisel S."/>
            <person name="Petersen M."/>
            <person name="Berrin J.G."/>
            <person name="Delaux P.M."/>
            <person name="Dal Grande F."/>
            <person name="Keller J."/>
        </authorList>
    </citation>
    <scope>NUCLEOTIDE SEQUENCE [LARGE SCALE GENOMIC DNA]</scope>
    <source>
        <strain evidence="6 7">SAG 216-7</strain>
    </source>
</reference>
<accession>A0ABR2YBX1</accession>
<dbReference type="Pfam" id="PF24984">
    <property type="entry name" value="HEAT_EF3_GNC1"/>
    <property type="match status" value="1"/>
</dbReference>
<feature type="domain" description="TOG" evidence="5">
    <location>
        <begin position="1125"/>
        <end position="1356"/>
    </location>
</feature>